<dbReference type="Pfam" id="PF09323">
    <property type="entry name" value="DUF1980"/>
    <property type="match status" value="1"/>
</dbReference>
<dbReference type="InterPro" id="IPR048493">
    <property type="entry name" value="DUF1980_N"/>
</dbReference>
<dbReference type="InterPro" id="IPR052955">
    <property type="entry name" value="UPF0703_membrane_permease"/>
</dbReference>
<reference evidence="4 5" key="1">
    <citation type="journal article" date="2020" name="ISME J.">
        <title>Comparative genomics reveals insights into cyanobacterial evolution and habitat adaptation.</title>
        <authorList>
            <person name="Chen M.Y."/>
            <person name="Teng W.K."/>
            <person name="Zhao L."/>
            <person name="Hu C.X."/>
            <person name="Zhou Y.K."/>
            <person name="Han B.P."/>
            <person name="Song L.R."/>
            <person name="Shu W.S."/>
        </authorList>
    </citation>
    <scope>NUCLEOTIDE SEQUENCE [LARGE SCALE GENOMIC DNA]</scope>
    <source>
        <strain evidence="4 5">FACHB-723</strain>
    </source>
</reference>
<name>A0ABR8A1B7_9CYAN</name>
<feature type="transmembrane region" description="Helical" evidence="1">
    <location>
        <begin position="21"/>
        <end position="39"/>
    </location>
</feature>
<accession>A0ABR8A1B7</accession>
<dbReference type="PANTHER" id="PTHR40047:SF1">
    <property type="entry name" value="UPF0703 PROTEIN YCGQ"/>
    <property type="match status" value="1"/>
</dbReference>
<evidence type="ECO:0000259" key="3">
    <source>
        <dbReference type="Pfam" id="PF21537"/>
    </source>
</evidence>
<proteinExistence type="predicted"/>
<feature type="domain" description="DUF1980" evidence="3">
    <location>
        <begin position="156"/>
        <end position="265"/>
    </location>
</feature>
<keyword evidence="5" id="KW-1185">Reference proteome</keyword>
<organism evidence="4 5">
    <name type="scientific">Pseudanabaena mucicola FACHB-723</name>
    <dbReference type="NCBI Taxonomy" id="2692860"/>
    <lineage>
        <taxon>Bacteria</taxon>
        <taxon>Bacillati</taxon>
        <taxon>Cyanobacteriota</taxon>
        <taxon>Cyanophyceae</taxon>
        <taxon>Pseudanabaenales</taxon>
        <taxon>Pseudanabaenaceae</taxon>
        <taxon>Pseudanabaena</taxon>
    </lineage>
</organism>
<keyword evidence="1" id="KW-0472">Membrane</keyword>
<protein>
    <submittedName>
        <fullName evidence="4">TIGR03943 family protein</fullName>
    </submittedName>
</protein>
<gene>
    <name evidence="4" type="ORF">H6F41_15935</name>
</gene>
<dbReference type="Pfam" id="PF21537">
    <property type="entry name" value="DUF1980_C"/>
    <property type="match status" value="1"/>
</dbReference>
<evidence type="ECO:0000256" key="1">
    <source>
        <dbReference type="SAM" id="Phobius"/>
    </source>
</evidence>
<dbReference type="RefSeq" id="WP_190404449.1">
    <property type="nucleotide sequence ID" value="NZ_JACJQB010000045.1"/>
</dbReference>
<evidence type="ECO:0000313" key="5">
    <source>
        <dbReference type="Proteomes" id="UP000642094"/>
    </source>
</evidence>
<evidence type="ECO:0000313" key="4">
    <source>
        <dbReference type="EMBL" id="MBD2189624.1"/>
    </source>
</evidence>
<dbReference type="InterPro" id="IPR048447">
    <property type="entry name" value="DUF1980_C"/>
</dbReference>
<comment type="caution">
    <text evidence="4">The sequence shown here is derived from an EMBL/GenBank/DDBJ whole genome shotgun (WGS) entry which is preliminary data.</text>
</comment>
<feature type="domain" description="DUF1980" evidence="2">
    <location>
        <begin position="26"/>
        <end position="130"/>
    </location>
</feature>
<dbReference type="InterPro" id="IPR015402">
    <property type="entry name" value="DUF1980"/>
</dbReference>
<feature type="transmembrane region" description="Helical" evidence="1">
    <location>
        <begin position="95"/>
        <end position="115"/>
    </location>
</feature>
<keyword evidence="1" id="KW-0812">Transmembrane</keyword>
<feature type="transmembrane region" description="Helical" evidence="1">
    <location>
        <begin position="51"/>
        <end position="74"/>
    </location>
</feature>
<evidence type="ECO:0000259" key="2">
    <source>
        <dbReference type="Pfam" id="PF09323"/>
    </source>
</evidence>
<sequence length="265" mass="29700">MASRSANSSRIQIYWQKCVPWLESCAIAAWGITLLRLWLSGQLFLLIHPNYIPLTVIAGIGLTIVGAAEAWRVAQRRKNHKNNQNSPNNQQHVNLIKPSLSSSLLLFVAIVALFVSPRPFTSEKAIHRGVIENIADARTIPQSFRASNRPEERTLVEWVRTISAYPEPDAYKGQKVNLTGFVVHAPDQPDNMFLITKFVITCCAADVYPVSLPVKITESRKNYPPDRWLQIEGQADVDNTDGKRQVVIVASNITAIAEPKNPYDY</sequence>
<dbReference type="NCBIfam" id="TIGR03943">
    <property type="entry name" value="TIGR03943 family putative permease subunit"/>
    <property type="match status" value="1"/>
</dbReference>
<dbReference type="EMBL" id="JACJQB010000045">
    <property type="protein sequence ID" value="MBD2189624.1"/>
    <property type="molecule type" value="Genomic_DNA"/>
</dbReference>
<dbReference type="PANTHER" id="PTHR40047">
    <property type="entry name" value="UPF0703 PROTEIN YCGQ"/>
    <property type="match status" value="1"/>
</dbReference>
<keyword evidence="1" id="KW-1133">Transmembrane helix</keyword>
<dbReference type="Proteomes" id="UP000642094">
    <property type="component" value="Unassembled WGS sequence"/>
</dbReference>